<dbReference type="SUPFAM" id="SSF53448">
    <property type="entry name" value="Nucleotide-diphospho-sugar transferases"/>
    <property type="match status" value="1"/>
</dbReference>
<evidence type="ECO:0000313" key="3">
    <source>
        <dbReference type="Proteomes" id="UP000439986"/>
    </source>
</evidence>
<dbReference type="Pfam" id="PF00535">
    <property type="entry name" value="Glycos_transf_2"/>
    <property type="match status" value="1"/>
</dbReference>
<comment type="caution">
    <text evidence="2">The sequence shown here is derived from an EMBL/GenBank/DDBJ whole genome shotgun (WGS) entry which is preliminary data.</text>
</comment>
<dbReference type="PANTHER" id="PTHR22916">
    <property type="entry name" value="GLYCOSYLTRANSFERASE"/>
    <property type="match status" value="1"/>
</dbReference>
<gene>
    <name evidence="2" type="ORF">GJ698_30115</name>
</gene>
<keyword evidence="3" id="KW-1185">Reference proteome</keyword>
<dbReference type="Gene3D" id="3.90.550.10">
    <property type="entry name" value="Spore Coat Polysaccharide Biosynthesis Protein SpsA, Chain A"/>
    <property type="match status" value="1"/>
</dbReference>
<dbReference type="CDD" id="cd00761">
    <property type="entry name" value="Glyco_tranf_GTA_type"/>
    <property type="match status" value="1"/>
</dbReference>
<proteinExistence type="predicted"/>
<name>A0A844DFJ8_9BURK</name>
<protein>
    <submittedName>
        <fullName evidence="2">Glycosyltransferase</fullName>
    </submittedName>
</protein>
<evidence type="ECO:0000259" key="1">
    <source>
        <dbReference type="Pfam" id="PF00535"/>
    </source>
</evidence>
<organism evidence="2 3">
    <name type="scientific">Duganella aquatilis</name>
    <dbReference type="NCBI Taxonomy" id="2666082"/>
    <lineage>
        <taxon>Bacteria</taxon>
        <taxon>Pseudomonadati</taxon>
        <taxon>Pseudomonadota</taxon>
        <taxon>Betaproteobacteria</taxon>
        <taxon>Burkholderiales</taxon>
        <taxon>Oxalobacteraceae</taxon>
        <taxon>Telluria group</taxon>
        <taxon>Duganella</taxon>
    </lineage>
</organism>
<feature type="domain" description="Glycosyltransferase 2-like" evidence="1">
    <location>
        <begin position="13"/>
        <end position="180"/>
    </location>
</feature>
<dbReference type="InterPro" id="IPR029044">
    <property type="entry name" value="Nucleotide-diphossugar_trans"/>
</dbReference>
<dbReference type="PANTHER" id="PTHR22916:SF3">
    <property type="entry name" value="UDP-GLCNAC:BETAGAL BETA-1,3-N-ACETYLGLUCOSAMINYLTRANSFERASE-LIKE PROTEIN 1"/>
    <property type="match status" value="1"/>
</dbReference>
<dbReference type="RefSeq" id="WP_154361536.1">
    <property type="nucleotide sequence ID" value="NZ_WKJL01000058.1"/>
</dbReference>
<dbReference type="AlphaFoldDB" id="A0A844DFJ8"/>
<sequence length="360" mass="40978">MNTAAPDSVPLLSILVPAYNVDRYITDCLEHIVVQMDGRHELILVDDGSSDQTVARMRAVADAWPRLAITLIEQANGGIADARNRALLAARGDYILFVDSDDRLLPQSLDVLERTITRHQPDVIATALRMWHPHAPEKDRDVFMSYAPDQPITCQDAILTSFFNDRHMYVWCKVFRREIYAQTAMPVFPSQRLFEDVAVVPLLLQRCRSLVYLPHVLLAYRQHPVSITRVISEKWCVDFVSALAAVKPHFERAGVSAAVQAQFDVAVCHFYLSTIKNTYQLPTAAGALVRQKVHGIFLSSLFSPPQQVLSGMARNVRDARAARQVQHVIDGNRWFHVSHSLVRKFKLWRRLRQTRALPRR</sequence>
<dbReference type="GO" id="GO:0016758">
    <property type="term" value="F:hexosyltransferase activity"/>
    <property type="evidence" value="ECO:0007669"/>
    <property type="project" value="UniProtKB-ARBA"/>
</dbReference>
<reference evidence="2 3" key="1">
    <citation type="submission" date="2019-11" db="EMBL/GenBank/DDBJ databases">
        <title>Novel species isolated from a subtropical stream in China.</title>
        <authorList>
            <person name="Lu H."/>
        </authorList>
    </citation>
    <scope>NUCLEOTIDE SEQUENCE [LARGE SCALE GENOMIC DNA]</scope>
    <source>
        <strain evidence="2 3">FT26W</strain>
    </source>
</reference>
<dbReference type="InterPro" id="IPR001173">
    <property type="entry name" value="Glyco_trans_2-like"/>
</dbReference>
<accession>A0A844DFJ8</accession>
<dbReference type="EMBL" id="WKJL01000058">
    <property type="protein sequence ID" value="MRW88342.1"/>
    <property type="molecule type" value="Genomic_DNA"/>
</dbReference>
<dbReference type="Proteomes" id="UP000439986">
    <property type="component" value="Unassembled WGS sequence"/>
</dbReference>
<keyword evidence="2" id="KW-0808">Transferase</keyword>
<evidence type="ECO:0000313" key="2">
    <source>
        <dbReference type="EMBL" id="MRW88342.1"/>
    </source>
</evidence>